<dbReference type="Gene3D" id="3.30.420.40">
    <property type="match status" value="1"/>
</dbReference>
<dbReference type="WBParaSite" id="nRc.2.0.1.t08783-RA">
    <property type="protein sequence ID" value="nRc.2.0.1.t08783-RA"/>
    <property type="gene ID" value="nRc.2.0.1.g08783"/>
</dbReference>
<reference evidence="2" key="1">
    <citation type="submission" date="2022-11" db="UniProtKB">
        <authorList>
            <consortium name="WormBaseParasite"/>
        </authorList>
    </citation>
    <scope>IDENTIFICATION</scope>
</reference>
<accession>A0A915I3S5</accession>
<dbReference type="AlphaFoldDB" id="A0A915I3S5"/>
<evidence type="ECO:0000313" key="2">
    <source>
        <dbReference type="WBParaSite" id="nRc.2.0.1.t08783-RA"/>
    </source>
</evidence>
<protein>
    <submittedName>
        <fullName evidence="2">Uncharacterized protein</fullName>
    </submittedName>
</protein>
<dbReference type="Proteomes" id="UP000887565">
    <property type="component" value="Unplaced"/>
</dbReference>
<organism evidence="1 2">
    <name type="scientific">Romanomermis culicivorax</name>
    <name type="common">Nematode worm</name>
    <dbReference type="NCBI Taxonomy" id="13658"/>
    <lineage>
        <taxon>Eukaryota</taxon>
        <taxon>Metazoa</taxon>
        <taxon>Ecdysozoa</taxon>
        <taxon>Nematoda</taxon>
        <taxon>Enoplea</taxon>
        <taxon>Dorylaimia</taxon>
        <taxon>Mermithida</taxon>
        <taxon>Mermithoidea</taxon>
        <taxon>Mermithidae</taxon>
        <taxon>Romanomermis</taxon>
    </lineage>
</organism>
<dbReference type="InterPro" id="IPR043129">
    <property type="entry name" value="ATPase_NBD"/>
</dbReference>
<evidence type="ECO:0000313" key="1">
    <source>
        <dbReference type="Proteomes" id="UP000887565"/>
    </source>
</evidence>
<name>A0A915I3S5_ROMCU</name>
<keyword evidence="1" id="KW-1185">Reference proteome</keyword>
<proteinExistence type="predicted"/>
<sequence>MKNEESTSLGVAFMVGLSMGLWPNKNELKRFVPKGRIFTPNIGRREILLREFYKWLLATTMLNTLLESGIGSARDPDNAHWQQGYNNANK</sequence>
<dbReference type="SUPFAM" id="SSF53067">
    <property type="entry name" value="Actin-like ATPase domain"/>
    <property type="match status" value="1"/>
</dbReference>